<dbReference type="InParanoid" id="A0A5J5ENG5"/>
<keyword evidence="3" id="KW-1185">Reference proteome</keyword>
<comment type="caution">
    <text evidence="2">The sequence shown here is derived from an EMBL/GenBank/DDBJ whole genome shotgun (WGS) entry which is preliminary data.</text>
</comment>
<dbReference type="EMBL" id="VXIS01000195">
    <property type="protein sequence ID" value="KAA8897635.1"/>
    <property type="molecule type" value="Genomic_DNA"/>
</dbReference>
<feature type="compositionally biased region" description="Polar residues" evidence="1">
    <location>
        <begin position="20"/>
        <end position="41"/>
    </location>
</feature>
<sequence length="546" mass="60495">MHPSAATLTAPASGEPPDIDQSSNANITSSEAQESMPTSNLAGAAYGGTDTGSGGKLDRPLSPAGNTLSLLYRLPYEMHLEVASHLGSDFAAMGLALAGCPVATRLLLPPYIPRSIYAQRHLLVTAMVEGYGVRHFTRLVDAMMMVPDLLYSPFLWSQDKNTTTYTVFAPPRSTMGANFHFSRETFASEIAFWHDDFPEKTVGVINAAVGMAEIGIIRMLFAQIQEAISSEEGYEVWERQLLSRYPTPIHYACLYARPDILEWFLSWYATHATRTLRKIMRTTGPISGNTCAETPFYLAVAGGQFAGRSEEDVLTVLHILEPYPARHNFIGSHPLLELARNGYLLPESVITILLRRLPVLTGQLGQACIKRYLWHKKATGAQLEAMLAAGLPFPAHWHSGPISKGNYRLISWIVDNVPNVVCRPEHLWAYFLRRLPRANFIPLMELLGTLSKRFAPEGFHGQTLCLAILMGSRLAGNTRLRHEGGDIPVEWVWDVVRAMMLAGANVNDPWEDRCLRDTFADAVDLNNYVGWTASQMLTGCATFDFP</sequence>
<feature type="compositionally biased region" description="Gly residues" evidence="1">
    <location>
        <begin position="45"/>
        <end position="55"/>
    </location>
</feature>
<organism evidence="2 3">
    <name type="scientific">Sphaerosporella brunnea</name>
    <dbReference type="NCBI Taxonomy" id="1250544"/>
    <lineage>
        <taxon>Eukaryota</taxon>
        <taxon>Fungi</taxon>
        <taxon>Dikarya</taxon>
        <taxon>Ascomycota</taxon>
        <taxon>Pezizomycotina</taxon>
        <taxon>Pezizomycetes</taxon>
        <taxon>Pezizales</taxon>
        <taxon>Pyronemataceae</taxon>
        <taxon>Sphaerosporella</taxon>
    </lineage>
</organism>
<feature type="region of interest" description="Disordered" evidence="1">
    <location>
        <begin position="1"/>
        <end position="60"/>
    </location>
</feature>
<evidence type="ECO:0000256" key="1">
    <source>
        <dbReference type="SAM" id="MobiDB-lite"/>
    </source>
</evidence>
<evidence type="ECO:0000313" key="2">
    <source>
        <dbReference type="EMBL" id="KAA8897635.1"/>
    </source>
</evidence>
<proteinExistence type="predicted"/>
<accession>A0A5J5ENG5</accession>
<protein>
    <submittedName>
        <fullName evidence="2">Uncharacterized protein</fullName>
    </submittedName>
</protein>
<dbReference type="AlphaFoldDB" id="A0A5J5ENG5"/>
<dbReference type="Proteomes" id="UP000326924">
    <property type="component" value="Unassembled WGS sequence"/>
</dbReference>
<gene>
    <name evidence="2" type="ORF">FN846DRAFT_992278</name>
</gene>
<reference evidence="2 3" key="1">
    <citation type="submission" date="2019-09" db="EMBL/GenBank/DDBJ databases">
        <title>Draft genome of the ectomycorrhizal ascomycete Sphaerosporella brunnea.</title>
        <authorList>
            <consortium name="DOE Joint Genome Institute"/>
            <person name="Benucci G.M."/>
            <person name="Marozzi G."/>
            <person name="Antonielli L."/>
            <person name="Sanchez S."/>
            <person name="Marco P."/>
            <person name="Wang X."/>
            <person name="Falini L.B."/>
            <person name="Barry K."/>
            <person name="Haridas S."/>
            <person name="Lipzen A."/>
            <person name="Labutti K."/>
            <person name="Grigoriev I.V."/>
            <person name="Murat C."/>
            <person name="Martin F."/>
            <person name="Albertini E."/>
            <person name="Donnini D."/>
            <person name="Bonito G."/>
        </authorList>
    </citation>
    <scope>NUCLEOTIDE SEQUENCE [LARGE SCALE GENOMIC DNA]</scope>
    <source>
        <strain evidence="2 3">Sb_GMNB300</strain>
    </source>
</reference>
<name>A0A5J5ENG5_9PEZI</name>
<dbReference type="Pfam" id="PF13606">
    <property type="entry name" value="Ank_3"/>
    <property type="match status" value="1"/>
</dbReference>
<dbReference type="InterPro" id="IPR002110">
    <property type="entry name" value="Ankyrin_rpt"/>
</dbReference>
<evidence type="ECO:0000313" key="3">
    <source>
        <dbReference type="Proteomes" id="UP000326924"/>
    </source>
</evidence>